<reference evidence="8 9" key="1">
    <citation type="journal article" date="2024" name="G3 (Bethesda)">
        <title>Genome assembly of Hibiscus sabdariffa L. provides insights into metabolisms of medicinal natural products.</title>
        <authorList>
            <person name="Kim T."/>
        </authorList>
    </citation>
    <scope>NUCLEOTIDE SEQUENCE [LARGE SCALE GENOMIC DNA]</scope>
    <source>
        <strain evidence="8">TK-2024</strain>
        <tissue evidence="8">Old leaves</tissue>
    </source>
</reference>
<dbReference type="Pfam" id="PF00170">
    <property type="entry name" value="bZIP_1"/>
    <property type="match status" value="1"/>
</dbReference>
<accession>A0ABR2RLD4</accession>
<evidence type="ECO:0000256" key="1">
    <source>
        <dbReference type="ARBA" id="ARBA00004123"/>
    </source>
</evidence>
<dbReference type="InterPro" id="IPR046347">
    <property type="entry name" value="bZIP_sf"/>
</dbReference>
<dbReference type="PROSITE" id="PS50217">
    <property type="entry name" value="BZIP"/>
    <property type="match status" value="1"/>
</dbReference>
<evidence type="ECO:0000259" key="7">
    <source>
        <dbReference type="PROSITE" id="PS50217"/>
    </source>
</evidence>
<evidence type="ECO:0000256" key="4">
    <source>
        <dbReference type="ARBA" id="ARBA00023163"/>
    </source>
</evidence>
<dbReference type="InterPro" id="IPR045314">
    <property type="entry name" value="bZIP_plant_GBF1"/>
</dbReference>
<keyword evidence="9" id="KW-1185">Reference proteome</keyword>
<dbReference type="SMART" id="SM00338">
    <property type="entry name" value="BRLZ"/>
    <property type="match status" value="1"/>
</dbReference>
<evidence type="ECO:0000256" key="6">
    <source>
        <dbReference type="SAM" id="MobiDB-lite"/>
    </source>
</evidence>
<dbReference type="CDD" id="cd14702">
    <property type="entry name" value="bZIP_plant_GBF1"/>
    <property type="match status" value="1"/>
</dbReference>
<feature type="region of interest" description="Disordered" evidence="6">
    <location>
        <begin position="1"/>
        <end position="56"/>
    </location>
</feature>
<keyword evidence="3" id="KW-0238">DNA-binding</keyword>
<comment type="caution">
    <text evidence="8">The sequence shown here is derived from an EMBL/GenBank/DDBJ whole genome shotgun (WGS) entry which is preliminary data.</text>
</comment>
<dbReference type="Proteomes" id="UP001396334">
    <property type="component" value="Unassembled WGS sequence"/>
</dbReference>
<gene>
    <name evidence="8" type="ORF">V6N11_041798</name>
</gene>
<organism evidence="8 9">
    <name type="scientific">Hibiscus sabdariffa</name>
    <name type="common">roselle</name>
    <dbReference type="NCBI Taxonomy" id="183260"/>
    <lineage>
        <taxon>Eukaryota</taxon>
        <taxon>Viridiplantae</taxon>
        <taxon>Streptophyta</taxon>
        <taxon>Embryophyta</taxon>
        <taxon>Tracheophyta</taxon>
        <taxon>Spermatophyta</taxon>
        <taxon>Magnoliopsida</taxon>
        <taxon>eudicotyledons</taxon>
        <taxon>Gunneridae</taxon>
        <taxon>Pentapetalae</taxon>
        <taxon>rosids</taxon>
        <taxon>malvids</taxon>
        <taxon>Malvales</taxon>
        <taxon>Malvaceae</taxon>
        <taxon>Malvoideae</taxon>
        <taxon>Hibiscus</taxon>
    </lineage>
</organism>
<feature type="compositionally biased region" description="Polar residues" evidence="6">
    <location>
        <begin position="44"/>
        <end position="56"/>
    </location>
</feature>
<keyword evidence="5" id="KW-0539">Nucleus</keyword>
<evidence type="ECO:0000256" key="3">
    <source>
        <dbReference type="ARBA" id="ARBA00023125"/>
    </source>
</evidence>
<comment type="subcellular location">
    <subcellularLocation>
        <location evidence="1">Nucleus</location>
    </subcellularLocation>
</comment>
<keyword evidence="4" id="KW-0804">Transcription</keyword>
<evidence type="ECO:0000313" key="8">
    <source>
        <dbReference type="EMBL" id="KAK9013803.1"/>
    </source>
</evidence>
<keyword evidence="2" id="KW-0805">Transcription regulation</keyword>
<protein>
    <recommendedName>
        <fullName evidence="7">BZIP domain-containing protein</fullName>
    </recommendedName>
</protein>
<evidence type="ECO:0000256" key="5">
    <source>
        <dbReference type="ARBA" id="ARBA00023242"/>
    </source>
</evidence>
<dbReference type="SUPFAM" id="SSF57959">
    <property type="entry name" value="Leucine zipper domain"/>
    <property type="match status" value="1"/>
</dbReference>
<name>A0ABR2RLD4_9ROSI</name>
<proteinExistence type="predicted"/>
<feature type="domain" description="BZIP" evidence="7">
    <location>
        <begin position="14"/>
        <end position="77"/>
    </location>
</feature>
<dbReference type="Gene3D" id="1.20.5.170">
    <property type="match status" value="1"/>
</dbReference>
<dbReference type="InterPro" id="IPR004827">
    <property type="entry name" value="bZIP"/>
</dbReference>
<sequence length="131" mass="15083">MAAAQKLASSSDVDEKKRKRMQSNRESARRSRAMKQKQLEDLSNEQSALQKENNQFPEKIRVIEEPFTELEYSNNELRALMMELKSRINSLDMVLQHLGQGMGYGVQIPKTTDPLMQPWLPPFATAYNPDI</sequence>
<evidence type="ECO:0000313" key="9">
    <source>
        <dbReference type="Proteomes" id="UP001396334"/>
    </source>
</evidence>
<dbReference type="PANTHER" id="PTHR45764">
    <property type="entry name" value="BZIP TRANSCRIPTION FACTOR 44"/>
    <property type="match status" value="1"/>
</dbReference>
<evidence type="ECO:0000256" key="2">
    <source>
        <dbReference type="ARBA" id="ARBA00023015"/>
    </source>
</evidence>
<dbReference type="PANTHER" id="PTHR45764:SF34">
    <property type="entry name" value="BZIP TRANSCRIPTION FACTOR 53"/>
    <property type="match status" value="1"/>
</dbReference>
<dbReference type="EMBL" id="JBBPBN010000022">
    <property type="protein sequence ID" value="KAK9013803.1"/>
    <property type="molecule type" value="Genomic_DNA"/>
</dbReference>